<dbReference type="Gene3D" id="3.80.10.10">
    <property type="entry name" value="Ribonuclease Inhibitor"/>
    <property type="match status" value="1"/>
</dbReference>
<keyword evidence="3" id="KW-1185">Reference proteome</keyword>
<gene>
    <name evidence="2" type="ORF">Ctob_001540</name>
</gene>
<dbReference type="InterPro" id="IPR032675">
    <property type="entry name" value="LRR_dom_sf"/>
</dbReference>
<evidence type="ECO:0000313" key="3">
    <source>
        <dbReference type="Proteomes" id="UP000037460"/>
    </source>
</evidence>
<dbReference type="Proteomes" id="UP000037460">
    <property type="component" value="Unassembled WGS sequence"/>
</dbReference>
<reference evidence="3" key="1">
    <citation type="journal article" date="2015" name="PLoS Genet.">
        <title>Genome Sequence and Transcriptome Analyses of Chrysochromulina tobin: Metabolic Tools for Enhanced Algal Fitness in the Prominent Order Prymnesiales (Haptophyceae).</title>
        <authorList>
            <person name="Hovde B.T."/>
            <person name="Deodato C.R."/>
            <person name="Hunsperger H.M."/>
            <person name="Ryken S.A."/>
            <person name="Yost W."/>
            <person name="Jha R.K."/>
            <person name="Patterson J."/>
            <person name="Monnat R.J. Jr."/>
            <person name="Barlow S.B."/>
            <person name="Starkenburg S.R."/>
            <person name="Cattolico R.A."/>
        </authorList>
    </citation>
    <scope>NUCLEOTIDE SEQUENCE</scope>
    <source>
        <strain evidence="3">CCMP291</strain>
    </source>
</reference>
<dbReference type="OrthoDB" id="1416801at2759"/>
<sequence length="65" mass="6353">MTSIKLPTGLTSLGSGAFADCTAMTSIVLPDTLTSIGAAPPFKDEPPAAEAGVRAARPNAGAVAP</sequence>
<evidence type="ECO:0008006" key="4">
    <source>
        <dbReference type="Google" id="ProtNLM"/>
    </source>
</evidence>
<evidence type="ECO:0000313" key="2">
    <source>
        <dbReference type="EMBL" id="KOO21463.1"/>
    </source>
</evidence>
<protein>
    <recommendedName>
        <fullName evidence="4">Surface antigen-like protein</fullName>
    </recommendedName>
</protein>
<evidence type="ECO:0000256" key="1">
    <source>
        <dbReference type="SAM" id="MobiDB-lite"/>
    </source>
</evidence>
<proteinExistence type="predicted"/>
<dbReference type="AlphaFoldDB" id="A0A0M0J5K1"/>
<dbReference type="EMBL" id="JWZX01003361">
    <property type="protein sequence ID" value="KOO21463.1"/>
    <property type="molecule type" value="Genomic_DNA"/>
</dbReference>
<feature type="region of interest" description="Disordered" evidence="1">
    <location>
        <begin position="39"/>
        <end position="65"/>
    </location>
</feature>
<name>A0A0M0J5K1_9EUKA</name>
<dbReference type="Pfam" id="PF13306">
    <property type="entry name" value="LRR_5"/>
    <property type="match status" value="1"/>
</dbReference>
<dbReference type="InterPro" id="IPR026906">
    <property type="entry name" value="LRR_5"/>
</dbReference>
<comment type="caution">
    <text evidence="2">The sequence shown here is derived from an EMBL/GenBank/DDBJ whole genome shotgun (WGS) entry which is preliminary data.</text>
</comment>
<organism evidence="2 3">
    <name type="scientific">Chrysochromulina tobinii</name>
    <dbReference type="NCBI Taxonomy" id="1460289"/>
    <lineage>
        <taxon>Eukaryota</taxon>
        <taxon>Haptista</taxon>
        <taxon>Haptophyta</taxon>
        <taxon>Prymnesiophyceae</taxon>
        <taxon>Prymnesiales</taxon>
        <taxon>Chrysochromulinaceae</taxon>
        <taxon>Chrysochromulina</taxon>
    </lineage>
</organism>
<accession>A0A0M0J5K1</accession>